<evidence type="ECO:0000256" key="4">
    <source>
        <dbReference type="ARBA" id="ARBA00023134"/>
    </source>
</evidence>
<dbReference type="RefSeq" id="WP_091411594.1">
    <property type="nucleotide sequence ID" value="NZ_LT629749.1"/>
</dbReference>
<gene>
    <name evidence="5" type="ORF">SAMN04488543_1480</name>
</gene>
<dbReference type="PANTHER" id="PTHR40392">
    <property type="entry name" value="2-PHOSPHO-L-LACTATE GUANYLYLTRANSFERASE"/>
    <property type="match status" value="1"/>
</dbReference>
<name>A0A1H1R594_9ACTN</name>
<evidence type="ECO:0000313" key="5">
    <source>
        <dbReference type="EMBL" id="SDS30840.1"/>
    </source>
</evidence>
<proteinExistence type="predicted"/>
<dbReference type="NCBIfam" id="TIGR03552">
    <property type="entry name" value="F420_cofC"/>
    <property type="match status" value="1"/>
</dbReference>
<keyword evidence="3" id="KW-0547">Nucleotide-binding</keyword>
<keyword evidence="2 5" id="KW-0548">Nucleotidyltransferase</keyword>
<dbReference type="PANTHER" id="PTHR40392:SF1">
    <property type="entry name" value="2-PHOSPHO-L-LACTATE GUANYLYLTRANSFERASE"/>
    <property type="match status" value="1"/>
</dbReference>
<dbReference type="AlphaFoldDB" id="A0A1H1R594"/>
<organism evidence="5 6">
    <name type="scientific">Friedmanniella luteola</name>
    <dbReference type="NCBI Taxonomy" id="546871"/>
    <lineage>
        <taxon>Bacteria</taxon>
        <taxon>Bacillati</taxon>
        <taxon>Actinomycetota</taxon>
        <taxon>Actinomycetes</taxon>
        <taxon>Propionibacteriales</taxon>
        <taxon>Nocardioidaceae</taxon>
        <taxon>Friedmanniella</taxon>
    </lineage>
</organism>
<protein>
    <submittedName>
        <fullName evidence="5">2-phospho-L-lactate guanylyltransferase</fullName>
    </submittedName>
</protein>
<evidence type="ECO:0000313" key="6">
    <source>
        <dbReference type="Proteomes" id="UP000199092"/>
    </source>
</evidence>
<dbReference type="OrthoDB" id="3827496at2"/>
<accession>A0A1H1R594</accession>
<evidence type="ECO:0000256" key="3">
    <source>
        <dbReference type="ARBA" id="ARBA00022741"/>
    </source>
</evidence>
<dbReference type="GO" id="GO:0005525">
    <property type="term" value="F:GTP binding"/>
    <property type="evidence" value="ECO:0007669"/>
    <property type="project" value="UniProtKB-KW"/>
</dbReference>
<sequence>MDTDPGAVQPPRPAAAVVALKPVAHAKSRLGTLPDPLRRRLAWTMAVDTLRALGGAVDLLLVVSDQPALASRLARAGLDVEVVPEAGAHGMNGALDRGAAVAAARGYRTVLGCVGDLPALRPASVRTVLDAVDGGRAFLADASGVGTTMLVAHGVPLDPHFQGRSAAAHHQSGAVPLTDDRLGTGVPDARCDVDTEVDLGPAAGLGLGPATTPLLVPGALRLATSTVVTTTGWSDDAGRPLAVSTEGHRLVLPDAAVDGLRTPLRIGQRLHAVHADGVVLSAWL</sequence>
<keyword evidence="4" id="KW-0342">GTP-binding</keyword>
<dbReference type="STRING" id="546871.SAMN04488543_1480"/>
<dbReference type="SUPFAM" id="SSF53448">
    <property type="entry name" value="Nucleotide-diphospho-sugar transferases"/>
    <property type="match status" value="1"/>
</dbReference>
<reference evidence="5 6" key="1">
    <citation type="submission" date="2016-10" db="EMBL/GenBank/DDBJ databases">
        <authorList>
            <person name="de Groot N.N."/>
        </authorList>
    </citation>
    <scope>NUCLEOTIDE SEQUENCE [LARGE SCALE GENOMIC DNA]</scope>
    <source>
        <strain evidence="5 6">DSM 21741</strain>
    </source>
</reference>
<dbReference type="EMBL" id="LT629749">
    <property type="protein sequence ID" value="SDS30840.1"/>
    <property type="molecule type" value="Genomic_DNA"/>
</dbReference>
<evidence type="ECO:0000256" key="1">
    <source>
        <dbReference type="ARBA" id="ARBA00022679"/>
    </source>
</evidence>
<dbReference type="Gene3D" id="3.90.550.10">
    <property type="entry name" value="Spore Coat Polysaccharide Biosynthesis Protein SpsA, Chain A"/>
    <property type="match status" value="1"/>
</dbReference>
<dbReference type="Proteomes" id="UP000199092">
    <property type="component" value="Chromosome I"/>
</dbReference>
<dbReference type="Pfam" id="PF01983">
    <property type="entry name" value="CofC"/>
    <property type="match status" value="1"/>
</dbReference>
<keyword evidence="1 5" id="KW-0808">Transferase</keyword>
<keyword evidence="6" id="KW-1185">Reference proteome</keyword>
<dbReference type="InterPro" id="IPR029044">
    <property type="entry name" value="Nucleotide-diphossugar_trans"/>
</dbReference>
<evidence type="ECO:0000256" key="2">
    <source>
        <dbReference type="ARBA" id="ARBA00022695"/>
    </source>
</evidence>
<dbReference type="InterPro" id="IPR002835">
    <property type="entry name" value="CofC"/>
</dbReference>
<dbReference type="GO" id="GO:0043814">
    <property type="term" value="F:phospholactate guanylyltransferase activity"/>
    <property type="evidence" value="ECO:0007669"/>
    <property type="project" value="InterPro"/>
</dbReference>